<evidence type="ECO:0000256" key="4">
    <source>
        <dbReference type="HAMAP-Rule" id="MF_00712"/>
    </source>
</evidence>
<dbReference type="InterPro" id="IPR020581">
    <property type="entry name" value="GDC_P"/>
</dbReference>
<organism evidence="6 7">
    <name type="scientific">Symbiobacterium thermophilum (strain DSM 24528 / JCM 14929 / IAM 14863 / T)</name>
    <dbReference type="NCBI Taxonomy" id="292459"/>
    <lineage>
        <taxon>Bacteria</taxon>
        <taxon>Bacillati</taxon>
        <taxon>Bacillota</taxon>
        <taxon>Clostridia</taxon>
        <taxon>Eubacteriales</taxon>
        <taxon>Symbiobacteriaceae</taxon>
        <taxon>Symbiobacterium</taxon>
    </lineage>
</organism>
<dbReference type="Proteomes" id="UP000000417">
    <property type="component" value="Chromosome"/>
</dbReference>
<evidence type="ECO:0000256" key="3">
    <source>
        <dbReference type="ARBA" id="ARBA00049026"/>
    </source>
</evidence>
<keyword evidence="2 4" id="KW-0560">Oxidoreductase</keyword>
<dbReference type="AlphaFoldDB" id="Q67N38"/>
<dbReference type="PANTHER" id="PTHR42806:SF1">
    <property type="entry name" value="GLYCINE DEHYDROGENASE (DECARBOXYLATING)"/>
    <property type="match status" value="1"/>
</dbReference>
<evidence type="ECO:0000256" key="2">
    <source>
        <dbReference type="ARBA" id="ARBA00023002"/>
    </source>
</evidence>
<dbReference type="GO" id="GO:0009116">
    <property type="term" value="P:nucleoside metabolic process"/>
    <property type="evidence" value="ECO:0007669"/>
    <property type="project" value="InterPro"/>
</dbReference>
<keyword evidence="7" id="KW-1185">Reference proteome</keyword>
<dbReference type="EC" id="1.4.4.2" evidence="4"/>
<dbReference type="STRING" id="292459.STH1920"/>
<dbReference type="GO" id="GO:0019464">
    <property type="term" value="P:glycine decarboxylation via glycine cleavage system"/>
    <property type="evidence" value="ECO:0007669"/>
    <property type="project" value="UniProtKB-UniRule"/>
</dbReference>
<dbReference type="InterPro" id="IPR015422">
    <property type="entry name" value="PyrdxlP-dep_Trfase_small"/>
</dbReference>
<dbReference type="InterPro" id="IPR015421">
    <property type="entry name" value="PyrdxlP-dep_Trfase_major"/>
</dbReference>
<dbReference type="Pfam" id="PF02347">
    <property type="entry name" value="GDC-P"/>
    <property type="match status" value="1"/>
</dbReference>
<dbReference type="InterPro" id="IPR015424">
    <property type="entry name" value="PyrdxlP-dep_Trfase"/>
</dbReference>
<dbReference type="HOGENOM" id="CLU_004620_0_2_9"/>
<dbReference type="HAMAP" id="MF_00712">
    <property type="entry name" value="GcvPA"/>
    <property type="match status" value="1"/>
</dbReference>
<reference evidence="6 7" key="1">
    <citation type="journal article" date="2004" name="Nucleic Acids Res.">
        <title>Genome sequence of Symbiobacterium thermophilum, an uncultivable bacterium that depends on microbial commensalism.</title>
        <authorList>
            <person name="Ueda K."/>
            <person name="Yamashita A."/>
            <person name="Ishikawa J."/>
            <person name="Shimada M."/>
            <person name="Watsuji T."/>
            <person name="Morimura K."/>
            <person name="Ikeda H."/>
            <person name="Hattori M."/>
            <person name="Beppu T."/>
        </authorList>
    </citation>
    <scope>NUCLEOTIDE SEQUENCE [LARGE SCALE GENOMIC DNA]</scope>
    <source>
        <strain evidence="7">T / IAM 14863</strain>
    </source>
</reference>
<evidence type="ECO:0000259" key="5">
    <source>
        <dbReference type="Pfam" id="PF02347"/>
    </source>
</evidence>
<dbReference type="CDD" id="cd00613">
    <property type="entry name" value="GDC-P"/>
    <property type="match status" value="1"/>
</dbReference>
<comment type="similarity">
    <text evidence="4">Belongs to the GcvP family. N-terminal subunit subfamily.</text>
</comment>
<dbReference type="SUPFAM" id="SSF53383">
    <property type="entry name" value="PLP-dependent transferases"/>
    <property type="match status" value="1"/>
</dbReference>
<protein>
    <recommendedName>
        <fullName evidence="4">Probable glycine dehydrogenase (decarboxylating) subunit 1</fullName>
        <ecNumber evidence="4">1.4.4.2</ecNumber>
    </recommendedName>
    <alternativeName>
        <fullName evidence="4">Glycine cleavage system P-protein subunit 1</fullName>
    </alternativeName>
    <alternativeName>
        <fullName evidence="4">Glycine decarboxylase subunit 1</fullName>
    </alternativeName>
    <alternativeName>
        <fullName evidence="4">Glycine dehydrogenase (aminomethyl-transferring) subunit 1</fullName>
    </alternativeName>
</protein>
<dbReference type="NCBIfam" id="NF001696">
    <property type="entry name" value="PRK00451.1"/>
    <property type="match status" value="1"/>
</dbReference>
<dbReference type="OrthoDB" id="9771867at2"/>
<name>Q67N38_SYMTH</name>
<evidence type="ECO:0000313" key="6">
    <source>
        <dbReference type="EMBL" id="BAD40905.1"/>
    </source>
</evidence>
<dbReference type="eggNOG" id="COG0403">
    <property type="taxonomic scope" value="Bacteria"/>
</dbReference>
<dbReference type="InterPro" id="IPR049315">
    <property type="entry name" value="GDC-P_N"/>
</dbReference>
<proteinExistence type="inferred from homology"/>
<dbReference type="KEGG" id="sth:STH1920"/>
<sequence length="458" mass="49072">MRYVPITQADKAAMLREIGVSSTEELFAANIPAEVRLNRPLNLPPALTEMELLAHLRELAAQNAHTGEYACFLGGGAYDHYVPAAVDAVIRRGEFLTAYTPYQPEISQGVLQAIYEYQSLMCELTGMDLSNASMYDGASALAEAAGMVVNQTGRSKLLVARSVSPLYRRVVQTYMHGIGVELIEVPLDGVTLDLNRLEALMTEEVGGLLLQTPNYLGYLEKVREIEALVHAKNGLFVVAVDPISLGLLEAPGSYGADIVVAEGQGLGVPLSYGGPYLGVLATRDRFARRMPGRIAGATVDNRGQRGFVLTMQAREQHIRREKATSNICTNQALIALAATVYLALVGKEGLREVANLSLQKAHYAAQQIARLPGWRLAGDAPFFKEFTVLAPAAAAEVSRRLVDRKILGGLDVGADYPELLGGAAGSAGGPAAALSFAVTEKRTRAEIDRLVAALGEVK</sequence>
<dbReference type="Gene3D" id="3.90.1150.10">
    <property type="entry name" value="Aspartate Aminotransferase, domain 1"/>
    <property type="match status" value="1"/>
</dbReference>
<comment type="subunit">
    <text evidence="4">The glycine cleavage system is composed of four proteins: P, T, L and H. In this organism, the P 'protein' is a heterodimer of two subunits.</text>
</comment>
<dbReference type="EMBL" id="AP006840">
    <property type="protein sequence ID" value="BAD40905.1"/>
    <property type="molecule type" value="Genomic_DNA"/>
</dbReference>
<gene>
    <name evidence="4" type="primary">gcvPA</name>
    <name evidence="6" type="ordered locus">STH1920</name>
</gene>
<accession>Q67N38</accession>
<dbReference type="RefSeq" id="WP_011196047.1">
    <property type="nucleotide sequence ID" value="NC_006177.1"/>
</dbReference>
<dbReference type="Gene3D" id="3.40.640.10">
    <property type="entry name" value="Type I PLP-dependent aspartate aminotransferase-like (Major domain)"/>
    <property type="match status" value="1"/>
</dbReference>
<comment type="catalytic activity">
    <reaction evidence="3 4">
        <text>N(6)-[(R)-lipoyl]-L-lysyl-[glycine-cleavage complex H protein] + glycine + H(+) = N(6)-[(R)-S(8)-aminomethyldihydrolipoyl]-L-lysyl-[glycine-cleavage complex H protein] + CO2</text>
        <dbReference type="Rhea" id="RHEA:24304"/>
        <dbReference type="Rhea" id="RHEA-COMP:10494"/>
        <dbReference type="Rhea" id="RHEA-COMP:10495"/>
        <dbReference type="ChEBI" id="CHEBI:15378"/>
        <dbReference type="ChEBI" id="CHEBI:16526"/>
        <dbReference type="ChEBI" id="CHEBI:57305"/>
        <dbReference type="ChEBI" id="CHEBI:83099"/>
        <dbReference type="ChEBI" id="CHEBI:83143"/>
        <dbReference type="EC" id="1.4.4.2"/>
    </reaction>
</comment>
<dbReference type="GO" id="GO:0004375">
    <property type="term" value="F:glycine dehydrogenase (decarboxylating) activity"/>
    <property type="evidence" value="ECO:0007669"/>
    <property type="project" value="UniProtKB-EC"/>
</dbReference>
<feature type="domain" description="Glycine cleavage system P-protein N-terminal" evidence="5">
    <location>
        <begin position="1"/>
        <end position="404"/>
    </location>
</feature>
<evidence type="ECO:0000313" key="7">
    <source>
        <dbReference type="Proteomes" id="UP000000417"/>
    </source>
</evidence>
<evidence type="ECO:0000256" key="1">
    <source>
        <dbReference type="ARBA" id="ARBA00003788"/>
    </source>
</evidence>
<comment type="function">
    <text evidence="1 4">The glycine cleavage system catalyzes the degradation of glycine. The P protein binds the alpha-amino group of glycine through its pyridoxal phosphate cofactor; CO(2) is released and the remaining methylamine moiety is then transferred to the lipoamide cofactor of the H protein.</text>
</comment>
<dbReference type="PANTHER" id="PTHR42806">
    <property type="entry name" value="GLYCINE CLEAVAGE SYSTEM P-PROTEIN"/>
    <property type="match status" value="1"/>
</dbReference>
<dbReference type="InterPro" id="IPR023010">
    <property type="entry name" value="GcvPA"/>
</dbReference>
<dbReference type="PIRSF" id="PIRSF006815">
    <property type="entry name" value="GcvPA"/>
    <property type="match status" value="1"/>
</dbReference>